<sequence length="44" mass="5401">MDKNYKIANLKEQNFEELRKLEDKIKMETGRDFVLIAWENEKNK</sequence>
<organism evidence="1 2">
    <name type="scientific">Sedimentibacter acidaminivorans</name>
    <dbReference type="NCBI Taxonomy" id="913099"/>
    <lineage>
        <taxon>Bacteria</taxon>
        <taxon>Bacillati</taxon>
        <taxon>Bacillota</taxon>
        <taxon>Tissierellia</taxon>
        <taxon>Sedimentibacter</taxon>
    </lineage>
</organism>
<evidence type="ECO:0000313" key="1">
    <source>
        <dbReference type="EMBL" id="MBP1926791.1"/>
    </source>
</evidence>
<reference evidence="1 2" key="1">
    <citation type="submission" date="2021-03" db="EMBL/GenBank/DDBJ databases">
        <title>Genomic Encyclopedia of Type Strains, Phase IV (KMG-IV): sequencing the most valuable type-strain genomes for metagenomic binning, comparative biology and taxonomic classification.</title>
        <authorList>
            <person name="Goeker M."/>
        </authorList>
    </citation>
    <scope>NUCLEOTIDE SEQUENCE [LARGE SCALE GENOMIC DNA]</scope>
    <source>
        <strain evidence="1 2">DSM 24004</strain>
    </source>
</reference>
<protein>
    <submittedName>
        <fullName evidence="1">Uncharacterized protein</fullName>
    </submittedName>
</protein>
<dbReference type="RefSeq" id="WP_280922407.1">
    <property type="nucleotide sequence ID" value="NZ_JAGGKS010000008.1"/>
</dbReference>
<dbReference type="Proteomes" id="UP001519342">
    <property type="component" value="Unassembled WGS sequence"/>
</dbReference>
<comment type="caution">
    <text evidence="1">The sequence shown here is derived from an EMBL/GenBank/DDBJ whole genome shotgun (WGS) entry which is preliminary data.</text>
</comment>
<dbReference type="EMBL" id="JAGGKS010000008">
    <property type="protein sequence ID" value="MBP1926791.1"/>
    <property type="molecule type" value="Genomic_DNA"/>
</dbReference>
<accession>A0ABS4GGI9</accession>
<evidence type="ECO:0000313" key="2">
    <source>
        <dbReference type="Proteomes" id="UP001519342"/>
    </source>
</evidence>
<proteinExistence type="predicted"/>
<gene>
    <name evidence="1" type="ORF">J2Z76_002661</name>
</gene>
<name>A0ABS4GGI9_9FIRM</name>
<keyword evidence="2" id="KW-1185">Reference proteome</keyword>